<dbReference type="EMBL" id="ABEU02000003">
    <property type="status" value="NOT_ANNOTATED_CDS"/>
    <property type="molecule type" value="Genomic_DNA"/>
</dbReference>
<dbReference type="PANTHER" id="PTHR46388:SF3">
    <property type="entry name" value="DUF1618 DOMAIN-CONTAINING PROTEIN"/>
    <property type="match status" value="1"/>
</dbReference>
<evidence type="ECO:0000313" key="1">
    <source>
        <dbReference type="EnsemblPlants" id="Pp3c3_5060V3.4"/>
    </source>
</evidence>
<dbReference type="SUPFAM" id="SSF101898">
    <property type="entry name" value="NHL repeat"/>
    <property type="match status" value="1"/>
</dbReference>
<evidence type="ECO:0008006" key="3">
    <source>
        <dbReference type="Google" id="ProtNLM"/>
    </source>
</evidence>
<organism evidence="1 2">
    <name type="scientific">Physcomitrium patens</name>
    <name type="common">Spreading-leaved earth moss</name>
    <name type="synonym">Physcomitrella patens</name>
    <dbReference type="NCBI Taxonomy" id="3218"/>
    <lineage>
        <taxon>Eukaryota</taxon>
        <taxon>Viridiplantae</taxon>
        <taxon>Streptophyta</taxon>
        <taxon>Embryophyta</taxon>
        <taxon>Bryophyta</taxon>
        <taxon>Bryophytina</taxon>
        <taxon>Bryopsida</taxon>
        <taxon>Funariidae</taxon>
        <taxon>Funariales</taxon>
        <taxon>Funariaceae</taxon>
        <taxon>Physcomitrium</taxon>
    </lineage>
</organism>
<dbReference type="Gramene" id="Pp3c3_5060V3.4">
    <property type="protein sequence ID" value="Pp3c3_5060V3.4"/>
    <property type="gene ID" value="Pp3c3_5060"/>
</dbReference>
<dbReference type="FunCoup" id="A0A7I4DT32">
    <property type="interactions" value="1353"/>
</dbReference>
<protein>
    <recommendedName>
        <fullName evidence="3">NHL repeat protein</fullName>
    </recommendedName>
</protein>
<dbReference type="GO" id="GO:0061630">
    <property type="term" value="F:ubiquitin protein ligase activity"/>
    <property type="evidence" value="ECO:0000318"/>
    <property type="project" value="GO_Central"/>
</dbReference>
<reference evidence="1 2" key="1">
    <citation type="journal article" date="2008" name="Science">
        <title>The Physcomitrella genome reveals evolutionary insights into the conquest of land by plants.</title>
        <authorList>
            <person name="Rensing S."/>
            <person name="Lang D."/>
            <person name="Zimmer A."/>
            <person name="Terry A."/>
            <person name="Salamov A."/>
            <person name="Shapiro H."/>
            <person name="Nishiyama T."/>
            <person name="Perroud P.-F."/>
            <person name="Lindquist E."/>
            <person name="Kamisugi Y."/>
            <person name="Tanahashi T."/>
            <person name="Sakakibara K."/>
            <person name="Fujita T."/>
            <person name="Oishi K."/>
            <person name="Shin-I T."/>
            <person name="Kuroki Y."/>
            <person name="Toyoda A."/>
            <person name="Suzuki Y."/>
            <person name="Hashimoto A."/>
            <person name="Yamaguchi K."/>
            <person name="Sugano A."/>
            <person name="Kohara Y."/>
            <person name="Fujiyama A."/>
            <person name="Anterola A."/>
            <person name="Aoki S."/>
            <person name="Ashton N."/>
            <person name="Barbazuk W.B."/>
            <person name="Barker E."/>
            <person name="Bennetzen J."/>
            <person name="Bezanilla M."/>
            <person name="Blankenship R."/>
            <person name="Cho S.H."/>
            <person name="Dutcher S."/>
            <person name="Estelle M."/>
            <person name="Fawcett J.A."/>
            <person name="Gundlach H."/>
            <person name="Hanada K."/>
            <person name="Heyl A."/>
            <person name="Hicks K.A."/>
            <person name="Hugh J."/>
            <person name="Lohr M."/>
            <person name="Mayer K."/>
            <person name="Melkozernov A."/>
            <person name="Murata T."/>
            <person name="Nelson D."/>
            <person name="Pils B."/>
            <person name="Prigge M."/>
            <person name="Reiss B."/>
            <person name="Renner T."/>
            <person name="Rombauts S."/>
            <person name="Rushton P."/>
            <person name="Sanderfoot A."/>
            <person name="Schween G."/>
            <person name="Shiu S.-H."/>
            <person name="Stueber K."/>
            <person name="Theodoulou F.L."/>
            <person name="Tu H."/>
            <person name="Van de Peer Y."/>
            <person name="Verrier P.J."/>
            <person name="Waters E."/>
            <person name="Wood A."/>
            <person name="Yang L."/>
            <person name="Cove D."/>
            <person name="Cuming A."/>
            <person name="Hasebe M."/>
            <person name="Lucas S."/>
            <person name="Mishler D.B."/>
            <person name="Reski R."/>
            <person name="Grigoriev I."/>
            <person name="Quatrano R.S."/>
            <person name="Boore J.L."/>
        </authorList>
    </citation>
    <scope>NUCLEOTIDE SEQUENCE [LARGE SCALE GENOMIC DNA]</scope>
    <source>
        <strain evidence="1 2">cv. Gransden 2004</strain>
    </source>
</reference>
<name>A0A7I4DT32_PHYPA</name>
<evidence type="ECO:0000313" key="2">
    <source>
        <dbReference type="Proteomes" id="UP000006727"/>
    </source>
</evidence>
<dbReference type="InParanoid" id="A0A7I4DT32"/>
<keyword evidence="2" id="KW-1185">Reference proteome</keyword>
<dbReference type="AlphaFoldDB" id="A0A7I4DT32"/>
<dbReference type="Gene3D" id="2.120.10.30">
    <property type="entry name" value="TolB, C-terminal domain"/>
    <property type="match status" value="1"/>
</dbReference>
<dbReference type="GO" id="GO:0043161">
    <property type="term" value="P:proteasome-mediated ubiquitin-dependent protein catabolic process"/>
    <property type="evidence" value="ECO:0000318"/>
    <property type="project" value="GO_Central"/>
</dbReference>
<proteinExistence type="predicted"/>
<dbReference type="OrthoDB" id="273823at2759"/>
<dbReference type="RefSeq" id="XP_024370329.1">
    <property type="nucleotide sequence ID" value="XM_024514561.2"/>
</dbReference>
<dbReference type="KEGG" id="ppp:112279823"/>
<sequence length="565" mass="63410">MRQMGVVLLRPVLRRLASQRIFGCSRVLQAALFHGDTYFPSAERFQARWLSTLGVELDRGRIPEASRQTPTVIQRASINQQLEHKFETILCNPRGIATCSEEDLIFVSDSLHDRIIVLDGSGRVLDYIGSIAGFEDGSFESARLRRPSSIVFDKEKKLLYIADCENHAIRRAHISSRMVDTLYPKPDECPGFLQRWLHRLGILQGSSQKRSNVSNDYEMTYPWHLSVVSSGHVIASTQWFKQSWMIDVDTGALTVEPDQEPATTFKKLMKSKIAELEDNNLDWESVYEALVSKGLACEGLSNVVSQVAALAREIVVIDPETHQVSRLDLSSGYLSPMQLSNVAILGLPAWWCSYDNPQVASSLERLHEGRTEEDIVTFAIQPGRHLICVNVALPRGTLLAEPFTEECLWRQSRGSVVDLSTFEGELKSRKVTAAQRYFDDLNFLDGTKEYDLEDPAEVLHILQQSPSRLSLCSTVDVSLGTGEVVFDAVLYLKPDWSVDSEIKPDFPNDCGEFSGHARKVTMRFSQNLEVFSDGAVMMKHLNFRVRCVVSADASATSTMQLDVQL</sequence>
<dbReference type="InterPro" id="IPR011042">
    <property type="entry name" value="6-blade_b-propeller_TolB-like"/>
</dbReference>
<reference evidence="1" key="3">
    <citation type="submission" date="2020-12" db="UniProtKB">
        <authorList>
            <consortium name="EnsemblPlants"/>
        </authorList>
    </citation>
    <scope>IDENTIFICATION</scope>
</reference>
<dbReference type="GeneID" id="112279823"/>
<dbReference type="EnsemblPlants" id="Pp3c3_5060V3.4">
    <property type="protein sequence ID" value="Pp3c3_5060V3.4"/>
    <property type="gene ID" value="Pp3c3_5060"/>
</dbReference>
<accession>A0A7I4DT32</accession>
<dbReference type="PANTHER" id="PTHR46388">
    <property type="entry name" value="NHL REPEAT-CONTAINING PROTEIN 2"/>
    <property type="match status" value="1"/>
</dbReference>
<dbReference type="GO" id="GO:0000209">
    <property type="term" value="P:protein polyubiquitination"/>
    <property type="evidence" value="ECO:0000318"/>
    <property type="project" value="GO_Central"/>
</dbReference>
<reference evidence="1 2" key="2">
    <citation type="journal article" date="2018" name="Plant J.">
        <title>The Physcomitrella patens chromosome-scale assembly reveals moss genome structure and evolution.</title>
        <authorList>
            <person name="Lang D."/>
            <person name="Ullrich K.K."/>
            <person name="Murat F."/>
            <person name="Fuchs J."/>
            <person name="Jenkins J."/>
            <person name="Haas F.B."/>
            <person name="Piednoel M."/>
            <person name="Gundlach H."/>
            <person name="Van Bel M."/>
            <person name="Meyberg R."/>
            <person name="Vives C."/>
            <person name="Morata J."/>
            <person name="Symeonidi A."/>
            <person name="Hiss M."/>
            <person name="Muchero W."/>
            <person name="Kamisugi Y."/>
            <person name="Saleh O."/>
            <person name="Blanc G."/>
            <person name="Decker E.L."/>
            <person name="van Gessel N."/>
            <person name="Grimwood J."/>
            <person name="Hayes R.D."/>
            <person name="Graham S.W."/>
            <person name="Gunter L.E."/>
            <person name="McDaniel S.F."/>
            <person name="Hoernstein S.N.W."/>
            <person name="Larsson A."/>
            <person name="Li F.W."/>
            <person name="Perroud P.F."/>
            <person name="Phillips J."/>
            <person name="Ranjan P."/>
            <person name="Rokshar D.S."/>
            <person name="Rothfels C.J."/>
            <person name="Schneider L."/>
            <person name="Shu S."/>
            <person name="Stevenson D.W."/>
            <person name="Thummler F."/>
            <person name="Tillich M."/>
            <person name="Villarreal Aguilar J.C."/>
            <person name="Widiez T."/>
            <person name="Wong G.K."/>
            <person name="Wymore A."/>
            <person name="Zhang Y."/>
            <person name="Zimmer A.D."/>
            <person name="Quatrano R.S."/>
            <person name="Mayer K.F.X."/>
            <person name="Goodstein D."/>
            <person name="Casacuberta J.M."/>
            <person name="Vandepoele K."/>
            <person name="Reski R."/>
            <person name="Cuming A.C."/>
            <person name="Tuskan G.A."/>
            <person name="Maumus F."/>
            <person name="Salse J."/>
            <person name="Schmutz J."/>
            <person name="Rensing S.A."/>
        </authorList>
    </citation>
    <scope>NUCLEOTIDE SEQUENCE [LARGE SCALE GENOMIC DNA]</scope>
    <source>
        <strain evidence="1 2">cv. Gransden 2004</strain>
    </source>
</reference>
<dbReference type="Proteomes" id="UP000006727">
    <property type="component" value="Chromosome 3"/>
</dbReference>
<gene>
    <name evidence="1" type="primary">LOC112279823</name>
</gene>
<dbReference type="RefSeq" id="XP_073388716.1">
    <property type="nucleotide sequence ID" value="XM_073532615.1"/>
</dbReference>